<reference evidence="1 2" key="1">
    <citation type="submission" date="2017-05" db="EMBL/GenBank/DDBJ databases">
        <title>Comparative genomics and methylome analysis of the gut commensal Bifidobacterium breve.</title>
        <authorList>
            <person name="Bottacini F."/>
            <person name="Morrissey R."/>
            <person name="Roberts R.J."/>
            <person name="James K."/>
            <person name="van Breen J."/>
            <person name="Egan M."/>
            <person name="Lambert J."/>
            <person name="van Limpt K."/>
            <person name="Stanton C."/>
            <person name="Knol J."/>
            <person name="O' Connell Motherway M."/>
            <person name="van Sinderen D."/>
        </authorList>
    </citation>
    <scope>NUCLEOTIDE SEQUENCE [LARGE SCALE GENOMIC DNA]</scope>
    <source>
        <strain evidence="1 2">215W447a</strain>
    </source>
</reference>
<evidence type="ECO:0000313" key="2">
    <source>
        <dbReference type="Proteomes" id="UP000232491"/>
    </source>
</evidence>
<dbReference type="AlphaFoldDB" id="A0A2K9B484"/>
<dbReference type="EMBL" id="CP021558">
    <property type="protein sequence ID" value="AUE02314.1"/>
    <property type="molecule type" value="Genomic_DNA"/>
</dbReference>
<dbReference type="Proteomes" id="UP000232491">
    <property type="component" value="Chromosome"/>
</dbReference>
<gene>
    <name evidence="1" type="ORF">BB215W447A_0282</name>
</gene>
<accession>A0A2K9B484</accession>
<sequence>MHGIEDPKRVATLRAMSPAVLHAMRRNPPTVFRLATAVSHARSISKSLVNRLPGSAHGTWATATPCSAHATRGAMGSTP</sequence>
<protein>
    <submittedName>
        <fullName evidence="1">Transposase</fullName>
    </submittedName>
</protein>
<evidence type="ECO:0000313" key="1">
    <source>
        <dbReference type="EMBL" id="AUE02314.1"/>
    </source>
</evidence>
<proteinExistence type="predicted"/>
<name>A0A2K9B484_BIFBR</name>
<organism evidence="1 2">
    <name type="scientific">Bifidobacterium breve</name>
    <dbReference type="NCBI Taxonomy" id="1685"/>
    <lineage>
        <taxon>Bacteria</taxon>
        <taxon>Bacillati</taxon>
        <taxon>Actinomycetota</taxon>
        <taxon>Actinomycetes</taxon>
        <taxon>Bifidobacteriales</taxon>
        <taxon>Bifidobacteriaceae</taxon>
        <taxon>Bifidobacterium</taxon>
    </lineage>
</organism>